<evidence type="ECO:0000256" key="7">
    <source>
        <dbReference type="ARBA" id="ARBA00053401"/>
    </source>
</evidence>
<evidence type="ECO:0000256" key="8">
    <source>
        <dbReference type="ARBA" id="ARBA00072274"/>
    </source>
</evidence>
<feature type="coiled-coil region" evidence="13">
    <location>
        <begin position="41"/>
        <end position="68"/>
    </location>
</feature>
<dbReference type="SUPFAM" id="SSF51064">
    <property type="entry name" value="Head domain of nucleotide exchange factor GrpE"/>
    <property type="match status" value="1"/>
</dbReference>
<dbReference type="HAMAP" id="MF_01151">
    <property type="entry name" value="GrpE"/>
    <property type="match status" value="1"/>
</dbReference>
<dbReference type="GO" id="GO:0000774">
    <property type="term" value="F:adenyl-nucleotide exchange factor activity"/>
    <property type="evidence" value="ECO:0007669"/>
    <property type="project" value="InterPro"/>
</dbReference>
<keyword evidence="4 10" id="KW-0963">Cytoplasm</keyword>
<feature type="region of interest" description="Disordered" evidence="14">
    <location>
        <begin position="1"/>
        <end position="39"/>
    </location>
</feature>
<evidence type="ECO:0000256" key="10">
    <source>
        <dbReference type="HAMAP-Rule" id="MF_01151"/>
    </source>
</evidence>
<keyword evidence="5 10" id="KW-0346">Stress response</keyword>
<dbReference type="CDD" id="cd00446">
    <property type="entry name" value="GrpE"/>
    <property type="match status" value="1"/>
</dbReference>
<dbReference type="PANTHER" id="PTHR21237:SF23">
    <property type="entry name" value="GRPE PROTEIN HOMOLOG, MITOCHONDRIAL"/>
    <property type="match status" value="1"/>
</dbReference>
<dbReference type="Proteomes" id="UP000189796">
    <property type="component" value="Chromosome I"/>
</dbReference>
<dbReference type="EMBL" id="LT670817">
    <property type="protein sequence ID" value="SHI13442.1"/>
    <property type="molecule type" value="Genomic_DNA"/>
</dbReference>
<dbReference type="PRINTS" id="PR00773">
    <property type="entry name" value="GRPEPROTEIN"/>
</dbReference>
<comment type="subunit">
    <text evidence="3 10">Homodimer.</text>
</comment>
<feature type="compositionally biased region" description="Basic and acidic residues" evidence="14">
    <location>
        <begin position="1"/>
        <end position="11"/>
    </location>
</feature>
<dbReference type="PROSITE" id="PS01071">
    <property type="entry name" value="GRPE"/>
    <property type="match status" value="1"/>
</dbReference>
<protein>
    <recommendedName>
        <fullName evidence="8 10">Protein GrpE</fullName>
    </recommendedName>
    <alternativeName>
        <fullName evidence="9 10">HSP-70 cofactor</fullName>
    </alternativeName>
</protein>
<evidence type="ECO:0000256" key="9">
    <source>
        <dbReference type="ARBA" id="ARBA00076414"/>
    </source>
</evidence>
<evidence type="ECO:0000313" key="16">
    <source>
        <dbReference type="Proteomes" id="UP000189796"/>
    </source>
</evidence>
<dbReference type="Gene3D" id="2.30.22.10">
    <property type="entry name" value="Head domain of nucleotide exchange factor GrpE"/>
    <property type="match status" value="1"/>
</dbReference>
<dbReference type="Gene3D" id="3.90.20.20">
    <property type="match status" value="1"/>
</dbReference>
<evidence type="ECO:0000256" key="12">
    <source>
        <dbReference type="RuleBase" id="RU004478"/>
    </source>
</evidence>
<gene>
    <name evidence="10" type="primary">grpE</name>
    <name evidence="15" type="ORF">SAMN05443248_8546</name>
</gene>
<proteinExistence type="inferred from homology"/>
<evidence type="ECO:0000256" key="6">
    <source>
        <dbReference type="ARBA" id="ARBA00023186"/>
    </source>
</evidence>
<accession>A0A1M5YN64</accession>
<dbReference type="OrthoDB" id="9789811at2"/>
<organism evidence="15 16">
    <name type="scientific">Bradyrhizobium erythrophlei</name>
    <dbReference type="NCBI Taxonomy" id="1437360"/>
    <lineage>
        <taxon>Bacteria</taxon>
        <taxon>Pseudomonadati</taxon>
        <taxon>Pseudomonadota</taxon>
        <taxon>Alphaproteobacteria</taxon>
        <taxon>Hyphomicrobiales</taxon>
        <taxon>Nitrobacteraceae</taxon>
        <taxon>Bradyrhizobium</taxon>
    </lineage>
</organism>
<dbReference type="GO" id="GO:0042803">
    <property type="term" value="F:protein homodimerization activity"/>
    <property type="evidence" value="ECO:0007669"/>
    <property type="project" value="InterPro"/>
</dbReference>
<comment type="similarity">
    <text evidence="2 10 12">Belongs to the GrpE family.</text>
</comment>
<dbReference type="AlphaFoldDB" id="A0A1M5YN64"/>
<dbReference type="GO" id="GO:0051087">
    <property type="term" value="F:protein-folding chaperone binding"/>
    <property type="evidence" value="ECO:0007669"/>
    <property type="project" value="InterPro"/>
</dbReference>
<evidence type="ECO:0000256" key="4">
    <source>
        <dbReference type="ARBA" id="ARBA00022490"/>
    </source>
</evidence>
<dbReference type="InterPro" id="IPR000740">
    <property type="entry name" value="GrpE"/>
</dbReference>
<dbReference type="InterPro" id="IPR013805">
    <property type="entry name" value="GrpE_CC"/>
</dbReference>
<comment type="subcellular location">
    <subcellularLocation>
        <location evidence="1 10">Cytoplasm</location>
    </subcellularLocation>
</comment>
<dbReference type="InterPro" id="IPR009012">
    <property type="entry name" value="GrpE_head"/>
</dbReference>
<dbReference type="SUPFAM" id="SSF58014">
    <property type="entry name" value="Coiled-coil domain of nucleotide exchange factor GrpE"/>
    <property type="match status" value="1"/>
</dbReference>
<keyword evidence="13" id="KW-0175">Coiled coil</keyword>
<evidence type="ECO:0000256" key="5">
    <source>
        <dbReference type="ARBA" id="ARBA00023016"/>
    </source>
</evidence>
<dbReference type="NCBIfam" id="NF010739">
    <property type="entry name" value="PRK14141.1"/>
    <property type="match status" value="1"/>
</dbReference>
<evidence type="ECO:0000256" key="2">
    <source>
        <dbReference type="ARBA" id="ARBA00009054"/>
    </source>
</evidence>
<dbReference type="GO" id="GO:0051082">
    <property type="term" value="F:unfolded protein binding"/>
    <property type="evidence" value="ECO:0007669"/>
    <property type="project" value="TreeGrafter"/>
</dbReference>
<keyword evidence="6 10" id="KW-0143">Chaperone</keyword>
<comment type="function">
    <text evidence="7 10 11">Participates actively in the response to hyperosmotic and heat shock by preventing the aggregation of stress-denatured proteins, in association with DnaK and GrpE. It is the nucleotide exchange factor for DnaK and may function as a thermosensor. Unfolded proteins bind initially to DnaJ; upon interaction with the DnaJ-bound protein, DnaK hydrolyzes its bound ATP, resulting in the formation of a stable complex. GrpE releases ADP from DnaK; ATP binding to DnaK triggers the release of the substrate protein, thus completing the reaction cycle. Several rounds of ATP-dependent interactions between DnaJ, DnaK and GrpE are required for fully efficient folding.</text>
</comment>
<dbReference type="GO" id="GO:0006457">
    <property type="term" value="P:protein folding"/>
    <property type="evidence" value="ECO:0007669"/>
    <property type="project" value="InterPro"/>
</dbReference>
<evidence type="ECO:0000256" key="1">
    <source>
        <dbReference type="ARBA" id="ARBA00004496"/>
    </source>
</evidence>
<sequence length="206" mass="22040">MTDPDRQKDDPVNPAQSPEPVVSKPYIMPDDPEVGSAEALAKELAESRDKMLRTLAEMENLRKRTTREVADARTYGISGFARDVLDIADNLQRALDAVPADTRASADPVLKALIEGVELTERSLLNALEKNGVKKFDPAGEKFDPNFQQAMYEVPDASVPAGTVLQVVQAGYMIGERVLRPALVAVSKGGAKAGAPANGNEPNSAA</sequence>
<evidence type="ECO:0000256" key="11">
    <source>
        <dbReference type="RuleBase" id="RU000639"/>
    </source>
</evidence>
<dbReference type="Pfam" id="PF01025">
    <property type="entry name" value="GrpE"/>
    <property type="match status" value="1"/>
</dbReference>
<evidence type="ECO:0000313" key="15">
    <source>
        <dbReference type="EMBL" id="SHI13442.1"/>
    </source>
</evidence>
<dbReference type="PANTHER" id="PTHR21237">
    <property type="entry name" value="GRPE PROTEIN"/>
    <property type="match status" value="1"/>
</dbReference>
<evidence type="ECO:0000256" key="3">
    <source>
        <dbReference type="ARBA" id="ARBA00011738"/>
    </source>
</evidence>
<reference evidence="15 16" key="1">
    <citation type="submission" date="2016-11" db="EMBL/GenBank/DDBJ databases">
        <authorList>
            <person name="Jaros S."/>
            <person name="Januszkiewicz K."/>
            <person name="Wedrychowicz H."/>
        </authorList>
    </citation>
    <scope>NUCLEOTIDE SEQUENCE [LARGE SCALE GENOMIC DNA]</scope>
    <source>
        <strain evidence="15 16">GAS138</strain>
    </source>
</reference>
<evidence type="ECO:0000256" key="13">
    <source>
        <dbReference type="SAM" id="Coils"/>
    </source>
</evidence>
<dbReference type="RefSeq" id="WP_079606550.1">
    <property type="nucleotide sequence ID" value="NZ_LT670817.1"/>
</dbReference>
<dbReference type="GO" id="GO:0005737">
    <property type="term" value="C:cytoplasm"/>
    <property type="evidence" value="ECO:0007669"/>
    <property type="project" value="UniProtKB-SubCell"/>
</dbReference>
<dbReference type="FunFam" id="2.30.22.10:FF:000001">
    <property type="entry name" value="Protein GrpE"/>
    <property type="match status" value="1"/>
</dbReference>
<name>A0A1M5YN64_9BRAD</name>
<evidence type="ECO:0000256" key="14">
    <source>
        <dbReference type="SAM" id="MobiDB-lite"/>
    </source>
</evidence>